<keyword evidence="3" id="KW-1185">Reference proteome</keyword>
<evidence type="ECO:0000313" key="2">
    <source>
        <dbReference type="EMBL" id="MBC5787550.1"/>
    </source>
</evidence>
<name>A0ABR7IQY4_9CLOT</name>
<protein>
    <submittedName>
        <fullName evidence="2">DUF512 domain-containing protein</fullName>
    </submittedName>
</protein>
<dbReference type="Gene3D" id="3.20.20.70">
    <property type="entry name" value="Aldolase class I"/>
    <property type="match status" value="1"/>
</dbReference>
<dbReference type="InterPro" id="IPR045375">
    <property type="entry name" value="Put_radical_SAM-like_N"/>
</dbReference>
<dbReference type="Pfam" id="PF17820">
    <property type="entry name" value="PDZ_6"/>
    <property type="match status" value="1"/>
</dbReference>
<dbReference type="Pfam" id="PF04459">
    <property type="entry name" value="DUF512"/>
    <property type="match status" value="1"/>
</dbReference>
<dbReference type="InterPro" id="IPR007549">
    <property type="entry name" value="DUF512"/>
</dbReference>
<dbReference type="SUPFAM" id="SSF50156">
    <property type="entry name" value="PDZ domain-like"/>
    <property type="match status" value="1"/>
</dbReference>
<sequence>MSVTISGITPNSYASRAGIQPGEQLISVNGHTITDVLDYRFYATDPKVKLLIQAKDGTQRLVKLKNNEYDDLGLEFETYLMDKKRSCKNKCIFCFIDQLPKGMRKPLYFKDDDDRLSFLFGNYITMTNITEEEIDRIIRLKISPINVSVHTTNPELRVKMMANPRSGEVLRYLNKLADAGISLNCQLVLCPGINDGDELKRSLTDLEKLIPALQSIACVPVGLSDYRDKLYPLIPYTQQSAAHTIDLIESFSNRWLEEYGDRIVYPADEFFLKAKRPIPPAEYYGAFDQLENGIGMISCMKQEFYDAIQDLQPNDQEINCSIATGMAAYPFISHLVDELKQKWHNLNCNVYAVKNDCFGHQIVVAGLITGGDLVNQLQGKELGDRLLLPSCMLDNDDIHFLDDMTPEQISEALKIPVEFINNDGYDFINKITGECL</sequence>
<dbReference type="SUPFAM" id="SSF102114">
    <property type="entry name" value="Radical SAM enzymes"/>
    <property type="match status" value="1"/>
</dbReference>
<dbReference type="RefSeq" id="WP_186996460.1">
    <property type="nucleotide sequence ID" value="NZ_JACOQK010000001.1"/>
</dbReference>
<organism evidence="2 3">
    <name type="scientific">Clostridium facile</name>
    <dbReference type="NCBI Taxonomy" id="2763035"/>
    <lineage>
        <taxon>Bacteria</taxon>
        <taxon>Bacillati</taxon>
        <taxon>Bacillota</taxon>
        <taxon>Clostridia</taxon>
        <taxon>Eubacteriales</taxon>
        <taxon>Clostridiaceae</taxon>
        <taxon>Clostridium</taxon>
    </lineage>
</organism>
<reference evidence="2 3" key="1">
    <citation type="submission" date="2020-08" db="EMBL/GenBank/DDBJ databases">
        <title>Genome public.</title>
        <authorList>
            <person name="Liu C."/>
            <person name="Sun Q."/>
        </authorList>
    </citation>
    <scope>NUCLEOTIDE SEQUENCE [LARGE SCALE GENOMIC DNA]</scope>
    <source>
        <strain evidence="2 3">NSJ-27</strain>
    </source>
</reference>
<dbReference type="InterPro" id="IPR013785">
    <property type="entry name" value="Aldolase_TIM"/>
</dbReference>
<dbReference type="Gene3D" id="2.30.42.10">
    <property type="match status" value="1"/>
</dbReference>
<dbReference type="InterPro" id="IPR041489">
    <property type="entry name" value="PDZ_6"/>
</dbReference>
<evidence type="ECO:0000313" key="3">
    <source>
        <dbReference type="Proteomes" id="UP000649151"/>
    </source>
</evidence>
<accession>A0ABR7IQY4</accession>
<dbReference type="CDD" id="cd00136">
    <property type="entry name" value="PDZ_canonical"/>
    <property type="match status" value="1"/>
</dbReference>
<dbReference type="InterPro" id="IPR036034">
    <property type="entry name" value="PDZ_sf"/>
</dbReference>
<dbReference type="Proteomes" id="UP000649151">
    <property type="component" value="Unassembled WGS sequence"/>
</dbReference>
<dbReference type="EMBL" id="JACOQK010000001">
    <property type="protein sequence ID" value="MBC5787550.1"/>
    <property type="molecule type" value="Genomic_DNA"/>
</dbReference>
<dbReference type="CDD" id="cd01335">
    <property type="entry name" value="Radical_SAM"/>
    <property type="match status" value="1"/>
</dbReference>
<gene>
    <name evidence="2" type="ORF">H8Z77_05875</name>
</gene>
<dbReference type="PROSITE" id="PS50106">
    <property type="entry name" value="PDZ"/>
    <property type="match status" value="1"/>
</dbReference>
<evidence type="ECO:0000259" key="1">
    <source>
        <dbReference type="PROSITE" id="PS50106"/>
    </source>
</evidence>
<dbReference type="InterPro" id="IPR001478">
    <property type="entry name" value="PDZ"/>
</dbReference>
<comment type="caution">
    <text evidence="2">The sequence shown here is derived from an EMBL/GenBank/DDBJ whole genome shotgun (WGS) entry which is preliminary data.</text>
</comment>
<dbReference type="InterPro" id="IPR058240">
    <property type="entry name" value="rSAM_sf"/>
</dbReference>
<dbReference type="Pfam" id="PF19238">
    <property type="entry name" value="Radical_SAM_2"/>
    <property type="match status" value="1"/>
</dbReference>
<feature type="domain" description="PDZ" evidence="1">
    <location>
        <begin position="1"/>
        <end position="36"/>
    </location>
</feature>
<proteinExistence type="predicted"/>